<evidence type="ECO:0008006" key="4">
    <source>
        <dbReference type="Google" id="ProtNLM"/>
    </source>
</evidence>
<sequence length="237" mass="26688">MRLLYTIKNDMWYQAKYGFYFIYTILTIVYILILRPITDPTIKSLTGSLIMLSDPAVLGYFFIGGIWLLEKDEDLHNYIGITPLKTMEYVLSKIISLGAVSTLSATIIGVVSLPLQYPFLLAVIVFLSSCFFTLVGLIFATFAKTINGYLLTSVPPALLLLTPAILSALGIELSFAKLVPGTVALELINNILLNKTDRFFFYIIELLLWIGLTFWLALHFVRRETGYGRRTKYAADT</sequence>
<dbReference type="Proteomes" id="UP001260773">
    <property type="component" value="Unassembled WGS sequence"/>
</dbReference>
<feature type="transmembrane region" description="Helical" evidence="1">
    <location>
        <begin position="49"/>
        <end position="69"/>
    </location>
</feature>
<proteinExistence type="predicted"/>
<evidence type="ECO:0000256" key="1">
    <source>
        <dbReference type="SAM" id="Phobius"/>
    </source>
</evidence>
<evidence type="ECO:0000313" key="2">
    <source>
        <dbReference type="EMBL" id="MDT2401671.1"/>
    </source>
</evidence>
<dbReference type="InterPro" id="IPR056926">
    <property type="entry name" value="FLQE3_permease"/>
</dbReference>
<dbReference type="EMBL" id="JARPWH010000010">
    <property type="protein sequence ID" value="MDT2401671.1"/>
    <property type="molecule type" value="Genomic_DNA"/>
</dbReference>
<keyword evidence="1" id="KW-0472">Membrane</keyword>
<keyword evidence="1" id="KW-0812">Transmembrane</keyword>
<feature type="transmembrane region" description="Helical" evidence="1">
    <location>
        <begin position="20"/>
        <end position="37"/>
    </location>
</feature>
<gene>
    <name evidence="2" type="ORF">P7D43_04745</name>
</gene>
<protein>
    <recommendedName>
        <fullName evidence="4">ABC transporter permease</fullName>
    </recommendedName>
</protein>
<keyword evidence="1" id="KW-1133">Transmembrane helix</keyword>
<feature type="transmembrane region" description="Helical" evidence="1">
    <location>
        <begin position="90"/>
        <end position="113"/>
    </location>
</feature>
<dbReference type="Pfam" id="PF24686">
    <property type="entry name" value="FLQE3_permease"/>
    <property type="match status" value="1"/>
</dbReference>
<dbReference type="AlphaFoldDB" id="A0AAW8RQ13"/>
<organism evidence="2 3">
    <name type="scientific">Enterococcus avium</name>
    <name type="common">Streptococcus avium</name>
    <dbReference type="NCBI Taxonomy" id="33945"/>
    <lineage>
        <taxon>Bacteria</taxon>
        <taxon>Bacillati</taxon>
        <taxon>Bacillota</taxon>
        <taxon>Bacilli</taxon>
        <taxon>Lactobacillales</taxon>
        <taxon>Enterococcaceae</taxon>
        <taxon>Enterococcus</taxon>
    </lineage>
</organism>
<dbReference type="RefSeq" id="WP_172702053.1">
    <property type="nucleotide sequence ID" value="NZ_CAKOCJ010000018.1"/>
</dbReference>
<evidence type="ECO:0000313" key="3">
    <source>
        <dbReference type="Proteomes" id="UP001260773"/>
    </source>
</evidence>
<name>A0AAW8RQ13_ENTAV</name>
<feature type="transmembrane region" description="Helical" evidence="1">
    <location>
        <begin position="149"/>
        <end position="171"/>
    </location>
</feature>
<feature type="transmembrane region" description="Helical" evidence="1">
    <location>
        <begin position="199"/>
        <end position="221"/>
    </location>
</feature>
<feature type="transmembrane region" description="Helical" evidence="1">
    <location>
        <begin position="119"/>
        <end position="142"/>
    </location>
</feature>
<accession>A0AAW8RQ13</accession>
<reference evidence="2" key="1">
    <citation type="submission" date="2023-03" db="EMBL/GenBank/DDBJ databases">
        <authorList>
            <person name="Shen W."/>
            <person name="Cai J."/>
        </authorList>
    </citation>
    <scope>NUCLEOTIDE SEQUENCE</scope>
    <source>
        <strain evidence="2">P33-2</strain>
    </source>
</reference>
<comment type="caution">
    <text evidence="2">The sequence shown here is derived from an EMBL/GenBank/DDBJ whole genome shotgun (WGS) entry which is preliminary data.</text>
</comment>